<dbReference type="HOGENOM" id="CLU_147336_0_1_6"/>
<dbReference type="eggNOG" id="ENOG5032ZQ3">
    <property type="taxonomic scope" value="Bacteria"/>
</dbReference>
<organism evidence="2 3">
    <name type="scientific">Shewanella amazonensis (strain ATCC BAA-1098 / SB2B)</name>
    <dbReference type="NCBI Taxonomy" id="326297"/>
    <lineage>
        <taxon>Bacteria</taxon>
        <taxon>Pseudomonadati</taxon>
        <taxon>Pseudomonadota</taxon>
        <taxon>Gammaproteobacteria</taxon>
        <taxon>Alteromonadales</taxon>
        <taxon>Shewanellaceae</taxon>
        <taxon>Shewanella</taxon>
    </lineage>
</organism>
<dbReference type="AlphaFoldDB" id="A1S9V4"/>
<evidence type="ECO:0000256" key="1">
    <source>
        <dbReference type="SAM" id="MobiDB-lite"/>
    </source>
</evidence>
<dbReference type="Gene3D" id="1.10.287.3020">
    <property type="match status" value="1"/>
</dbReference>
<keyword evidence="3" id="KW-1185">Reference proteome</keyword>
<dbReference type="STRING" id="326297.Sama_2958"/>
<dbReference type="EMBL" id="CP000507">
    <property type="protein sequence ID" value="ABM01161.1"/>
    <property type="molecule type" value="Genomic_DNA"/>
</dbReference>
<gene>
    <name evidence="2" type="ordered locus">Sama_2958</name>
</gene>
<dbReference type="RefSeq" id="WP_011761065.1">
    <property type="nucleotide sequence ID" value="NC_008700.1"/>
</dbReference>
<reference evidence="2 3" key="1">
    <citation type="submission" date="2006-12" db="EMBL/GenBank/DDBJ databases">
        <title>Complete sequence of Shewanella amazonensis SB2B.</title>
        <authorList>
            <consortium name="US DOE Joint Genome Institute"/>
            <person name="Copeland A."/>
            <person name="Lucas S."/>
            <person name="Lapidus A."/>
            <person name="Barry K."/>
            <person name="Detter J.C."/>
            <person name="Glavina del Rio T."/>
            <person name="Hammon N."/>
            <person name="Israni S."/>
            <person name="Dalin E."/>
            <person name="Tice H."/>
            <person name="Pitluck S."/>
            <person name="Munk A.C."/>
            <person name="Brettin T."/>
            <person name="Bruce D."/>
            <person name="Han C."/>
            <person name="Tapia R."/>
            <person name="Gilna P."/>
            <person name="Schmutz J."/>
            <person name="Larimer F."/>
            <person name="Land M."/>
            <person name="Hauser L."/>
            <person name="Kyrpides N."/>
            <person name="Mikhailova N."/>
            <person name="Fredrickson J."/>
            <person name="Richardson P."/>
        </authorList>
    </citation>
    <scope>NUCLEOTIDE SEQUENCE [LARGE SCALE GENOMIC DNA]</scope>
    <source>
        <strain evidence="3">ATCC BAA-1098 / SB2B</strain>
    </source>
</reference>
<dbReference type="KEGG" id="saz:Sama_2958"/>
<proteinExistence type="predicted"/>
<evidence type="ECO:0008006" key="4">
    <source>
        <dbReference type="Google" id="ProtNLM"/>
    </source>
</evidence>
<evidence type="ECO:0000313" key="2">
    <source>
        <dbReference type="EMBL" id="ABM01161.1"/>
    </source>
</evidence>
<accession>A1S9V4</accession>
<evidence type="ECO:0000313" key="3">
    <source>
        <dbReference type="Proteomes" id="UP000009175"/>
    </source>
</evidence>
<name>A1S9V4_SHEAM</name>
<dbReference type="OrthoDB" id="5344355at2"/>
<feature type="region of interest" description="Disordered" evidence="1">
    <location>
        <begin position="1"/>
        <end position="29"/>
    </location>
</feature>
<dbReference type="Pfam" id="PF11342">
    <property type="entry name" value="DUF3144"/>
    <property type="match status" value="1"/>
</dbReference>
<dbReference type="InterPro" id="IPR021490">
    <property type="entry name" value="DUF3144"/>
</dbReference>
<protein>
    <recommendedName>
        <fullName evidence="4">DUF3144 domain-containing protein</fullName>
    </recommendedName>
</protein>
<dbReference type="Proteomes" id="UP000009175">
    <property type="component" value="Chromosome"/>
</dbReference>
<sequence length="121" mass="13885">MSEETLATESAIASETTTETTSANASNSQNAFYERASEMIKLANQQNQDPAIKTGEISASFMWAVARYNAWFASTSFETQAQMQPKKQEMLDYYMARYKEMLEANLDDYIENFDHYRSTQK</sequence>